<proteinExistence type="predicted"/>
<name>A0ABR4Z3U4_9NOCA</name>
<gene>
    <name evidence="2" type="ORF">FG87_39655</name>
</gene>
<keyword evidence="1" id="KW-0732">Signal</keyword>
<evidence type="ECO:0008006" key="4">
    <source>
        <dbReference type="Google" id="ProtNLM"/>
    </source>
</evidence>
<feature type="chain" id="PRO_5045949870" description="DUF3558 domain-containing protein" evidence="1">
    <location>
        <begin position="29"/>
        <end position="173"/>
    </location>
</feature>
<sequence>MKPFAARIAGFAAFAGLLAACGTPPPDAAPAVAAHPYADCAPVTTDQIRDAVRATALLAHHTPQACLWDAQIGDGDAGVSFTFSTRDSLQQIWDRARADGFETEHMVITKHVLGTVTATAFYIRNPHDPGDCAVAAAANGSIVWRIQNRTQATQLNPCAAALQLATLMVDLSP</sequence>
<dbReference type="RefSeq" id="WP_043681662.1">
    <property type="nucleotide sequence ID" value="NZ_BDCI01000001.1"/>
</dbReference>
<accession>A0ABR4Z3U4</accession>
<evidence type="ECO:0000256" key="1">
    <source>
        <dbReference type="SAM" id="SignalP"/>
    </source>
</evidence>
<dbReference type="EMBL" id="JNFP01000084">
    <property type="protein sequence ID" value="KIA59978.1"/>
    <property type="molecule type" value="Genomic_DNA"/>
</dbReference>
<evidence type="ECO:0000313" key="2">
    <source>
        <dbReference type="EMBL" id="KIA59978.1"/>
    </source>
</evidence>
<feature type="signal peptide" evidence="1">
    <location>
        <begin position="1"/>
        <end position="28"/>
    </location>
</feature>
<evidence type="ECO:0000313" key="3">
    <source>
        <dbReference type="Proteomes" id="UP000031364"/>
    </source>
</evidence>
<dbReference type="Proteomes" id="UP000031364">
    <property type="component" value="Unassembled WGS sequence"/>
</dbReference>
<protein>
    <recommendedName>
        <fullName evidence="4">DUF3558 domain-containing protein</fullName>
    </recommendedName>
</protein>
<dbReference type="InterPro" id="IPR024520">
    <property type="entry name" value="DUF3558"/>
</dbReference>
<reference evidence="2 3" key="1">
    <citation type="journal article" date="2014" name="Int. J. Syst. Evol. Microbiol.">
        <title>Nocardia vulneris sp. nov., isolated from wounds of human patients in North America.</title>
        <authorList>
            <person name="Lasker B.A."/>
            <person name="Bell M."/>
            <person name="Klenk H.P."/>
            <person name="Sproer C."/>
            <person name="Schumann C."/>
            <person name="Schumann P."/>
            <person name="Brown J.M."/>
        </authorList>
    </citation>
    <scope>NUCLEOTIDE SEQUENCE [LARGE SCALE GENOMIC DNA]</scope>
    <source>
        <strain evidence="2 3">W9851</strain>
    </source>
</reference>
<organism evidence="2 3">
    <name type="scientific">Nocardia vulneris</name>
    <dbReference type="NCBI Taxonomy" id="1141657"/>
    <lineage>
        <taxon>Bacteria</taxon>
        <taxon>Bacillati</taxon>
        <taxon>Actinomycetota</taxon>
        <taxon>Actinomycetes</taxon>
        <taxon>Mycobacteriales</taxon>
        <taxon>Nocardiaceae</taxon>
        <taxon>Nocardia</taxon>
    </lineage>
</organism>
<keyword evidence="3" id="KW-1185">Reference proteome</keyword>
<comment type="caution">
    <text evidence="2">The sequence shown here is derived from an EMBL/GenBank/DDBJ whole genome shotgun (WGS) entry which is preliminary data.</text>
</comment>
<dbReference type="PROSITE" id="PS51257">
    <property type="entry name" value="PROKAR_LIPOPROTEIN"/>
    <property type="match status" value="1"/>
</dbReference>
<dbReference type="Pfam" id="PF12079">
    <property type="entry name" value="DUF3558"/>
    <property type="match status" value="1"/>
</dbReference>